<evidence type="ECO:0000256" key="6">
    <source>
        <dbReference type="ARBA" id="ARBA00022729"/>
    </source>
</evidence>
<dbReference type="RefSeq" id="WP_238858239.1">
    <property type="nucleotide sequence ID" value="NZ_FOFG01000005.1"/>
</dbReference>
<evidence type="ECO:0000313" key="11">
    <source>
        <dbReference type="Proteomes" id="UP000199647"/>
    </source>
</evidence>
<dbReference type="PANTHER" id="PTHR43649">
    <property type="entry name" value="ARABINOSE-BINDING PROTEIN-RELATED"/>
    <property type="match status" value="1"/>
</dbReference>
<dbReference type="AlphaFoldDB" id="A0A1H9H0C0"/>
<organism evidence="10 11">
    <name type="scientific">Faunimonas pinastri</name>
    <dbReference type="NCBI Taxonomy" id="1855383"/>
    <lineage>
        <taxon>Bacteria</taxon>
        <taxon>Pseudomonadati</taxon>
        <taxon>Pseudomonadota</taxon>
        <taxon>Alphaproteobacteria</taxon>
        <taxon>Hyphomicrobiales</taxon>
        <taxon>Afifellaceae</taxon>
        <taxon>Faunimonas</taxon>
    </lineage>
</organism>
<dbReference type="Proteomes" id="UP000199647">
    <property type="component" value="Unassembled WGS sequence"/>
</dbReference>
<feature type="signal peptide" evidence="9">
    <location>
        <begin position="1"/>
        <end position="28"/>
    </location>
</feature>
<comment type="function">
    <text evidence="8">Part of the ABC transporter complex UgpBAEC involved in sn-glycerol-3-phosphate (G3P) import. Binds G3P.</text>
</comment>
<evidence type="ECO:0000256" key="8">
    <source>
        <dbReference type="ARBA" id="ARBA00034473"/>
    </source>
</evidence>
<keyword evidence="7" id="KW-0574">Periplasm</keyword>
<keyword evidence="5" id="KW-0813">Transport</keyword>
<keyword evidence="6 9" id="KW-0732">Signal</keyword>
<feature type="chain" id="PRO_5011486260" description="sn-glycerol-3-phosphate-binding periplasmic protein UgpB" evidence="9">
    <location>
        <begin position="29"/>
        <end position="405"/>
    </location>
</feature>
<comment type="subunit">
    <text evidence="3">The complex is composed of two ATP-binding proteins (UgpC), two transmembrane proteins (UgpA and UgpE) and a solute-binding protein (UgpB).</text>
</comment>
<evidence type="ECO:0000313" key="10">
    <source>
        <dbReference type="EMBL" id="SEQ55688.1"/>
    </source>
</evidence>
<keyword evidence="11" id="KW-1185">Reference proteome</keyword>
<accession>A0A1H9H0C0</accession>
<evidence type="ECO:0000256" key="2">
    <source>
        <dbReference type="ARBA" id="ARBA00008520"/>
    </source>
</evidence>
<evidence type="ECO:0000256" key="5">
    <source>
        <dbReference type="ARBA" id="ARBA00022448"/>
    </source>
</evidence>
<dbReference type="PANTHER" id="PTHR43649:SF31">
    <property type="entry name" value="SN-GLYCEROL-3-PHOSPHATE-BINDING PERIPLASMIC PROTEIN UGPB"/>
    <property type="match status" value="1"/>
</dbReference>
<gene>
    <name evidence="10" type="ORF">SAMN05216548_105203</name>
</gene>
<dbReference type="InterPro" id="IPR050490">
    <property type="entry name" value="Bact_solute-bd_prot1"/>
</dbReference>
<evidence type="ECO:0000256" key="9">
    <source>
        <dbReference type="SAM" id="SignalP"/>
    </source>
</evidence>
<proteinExistence type="inferred from homology"/>
<dbReference type="Gene3D" id="3.40.190.10">
    <property type="entry name" value="Periplasmic binding protein-like II"/>
    <property type="match status" value="1"/>
</dbReference>
<dbReference type="GO" id="GO:0042597">
    <property type="term" value="C:periplasmic space"/>
    <property type="evidence" value="ECO:0007669"/>
    <property type="project" value="UniProtKB-SubCell"/>
</dbReference>
<dbReference type="Pfam" id="PF13416">
    <property type="entry name" value="SBP_bac_8"/>
    <property type="match status" value="1"/>
</dbReference>
<sequence length="405" mass="43259">MKISRSARVTLGASVLALLASSSAGFTAPVTLRWAMSADSQAEIGVWQHLADMVHAKYPDITVTFESTAFSDYYNKLVTEAAADDLPCIAGLQAQRIPDVGSIFIDLSSKLGSGLNIGEYQSSIVDGLKQDGKQLAIPYDLGPYVVYYNKTMFKAAGLALPKPGWTSEEFLADAKKLTADGHHGFVADGTPDMWLPFVLSIGGDYMKDGAPDLDNAKMVQGFTWVTDLATKEKVAPQIPATGASNYPADQFRNGNAAMYIDGPWQLINAKQNVKFDIGLTTVPSFGGKSVTTMSGTGFGITKSCQDPDAAWKAISVIVGPEGQNYIAKAGRGFPAYKAAQTYWYSVADVDGAKGAIDTALATVNVYKTTPKWNRIAALLQQYGVEAFNGSSSPQAVLTEVQNQVE</sequence>
<dbReference type="STRING" id="1855383.SAMN05216548_105203"/>
<comment type="subcellular location">
    <subcellularLocation>
        <location evidence="1">Periplasm</location>
    </subcellularLocation>
</comment>
<protein>
    <recommendedName>
        <fullName evidence="4">sn-glycerol-3-phosphate-binding periplasmic protein UgpB</fullName>
    </recommendedName>
</protein>
<reference evidence="10 11" key="1">
    <citation type="submission" date="2016-10" db="EMBL/GenBank/DDBJ databases">
        <authorList>
            <person name="de Groot N.N."/>
        </authorList>
    </citation>
    <scope>NUCLEOTIDE SEQUENCE [LARGE SCALE GENOMIC DNA]</scope>
    <source>
        <strain evidence="10 11">A52C2</strain>
    </source>
</reference>
<dbReference type="EMBL" id="FOFG01000005">
    <property type="protein sequence ID" value="SEQ55688.1"/>
    <property type="molecule type" value="Genomic_DNA"/>
</dbReference>
<evidence type="ECO:0000256" key="4">
    <source>
        <dbReference type="ARBA" id="ARBA00017470"/>
    </source>
</evidence>
<dbReference type="InterPro" id="IPR006059">
    <property type="entry name" value="SBP"/>
</dbReference>
<comment type="similarity">
    <text evidence="2">Belongs to the bacterial solute-binding protein 1 family.</text>
</comment>
<evidence type="ECO:0000256" key="1">
    <source>
        <dbReference type="ARBA" id="ARBA00004418"/>
    </source>
</evidence>
<evidence type="ECO:0000256" key="7">
    <source>
        <dbReference type="ARBA" id="ARBA00022764"/>
    </source>
</evidence>
<dbReference type="SUPFAM" id="SSF53850">
    <property type="entry name" value="Periplasmic binding protein-like II"/>
    <property type="match status" value="1"/>
</dbReference>
<evidence type="ECO:0000256" key="3">
    <source>
        <dbReference type="ARBA" id="ARBA00011557"/>
    </source>
</evidence>
<dbReference type="CDD" id="cd13585">
    <property type="entry name" value="PBP2_TMBP_like"/>
    <property type="match status" value="1"/>
</dbReference>
<name>A0A1H9H0C0_9HYPH</name>